<dbReference type="STRING" id="633148.Tagg_1389"/>
<gene>
    <name evidence="5" type="primary">rps2</name>
    <name evidence="7" type="ordered locus">Tagg_1389</name>
</gene>
<dbReference type="CDD" id="cd01425">
    <property type="entry name" value="RPS2"/>
    <property type="match status" value="1"/>
</dbReference>
<dbReference type="NCBIfam" id="TIGR01012">
    <property type="entry name" value="uS2_euk_arch"/>
    <property type="match status" value="1"/>
</dbReference>
<dbReference type="PRINTS" id="PR00395">
    <property type="entry name" value="RIBOSOMALS2"/>
</dbReference>
<dbReference type="PROSITE" id="PS00963">
    <property type="entry name" value="RIBOSOMAL_S2_2"/>
    <property type="match status" value="1"/>
</dbReference>
<dbReference type="Proteomes" id="UP000002376">
    <property type="component" value="Chromosome"/>
</dbReference>
<dbReference type="GeneID" id="9166438"/>
<dbReference type="KEGG" id="tag:Tagg_1389"/>
<evidence type="ECO:0000256" key="5">
    <source>
        <dbReference type="HAMAP-Rule" id="MF_00291"/>
    </source>
</evidence>
<accession>D5U3E9</accession>
<dbReference type="RefSeq" id="WP_013130242.1">
    <property type="nucleotide sequence ID" value="NC_014160.1"/>
</dbReference>
<dbReference type="InterPro" id="IPR023591">
    <property type="entry name" value="Ribosomal_uS2_flav_dom_sf"/>
</dbReference>
<evidence type="ECO:0000256" key="6">
    <source>
        <dbReference type="RuleBase" id="RU003631"/>
    </source>
</evidence>
<dbReference type="AlphaFoldDB" id="D5U3E9"/>
<reference evidence="8" key="2">
    <citation type="journal article" date="2010" name="Stand. Genomic Sci.">
        <title>Complete genome sequence of Thermosphaera aggregans type strain (M11TLT).</title>
        <authorList>
            <person name="Spring S."/>
            <person name="Rachel R."/>
            <person name="Lapidus A."/>
            <person name="Davenport K."/>
            <person name="Tice H."/>
            <person name="Copeland A."/>
            <person name="Cheng J.-F."/>
            <person name="Lucas S."/>
            <person name="Chen F."/>
            <person name="Nolan M."/>
            <person name="Bruce D."/>
            <person name="Goodwin L."/>
            <person name="Pitluck S."/>
            <person name="Ivanova N."/>
            <person name="Mavromatis K."/>
            <person name="Ovchinnikova G."/>
            <person name="Pati A."/>
            <person name="Chen A."/>
            <person name="Palaniappan K."/>
            <person name="Land M."/>
            <person name="Hauser L."/>
            <person name="Chang Y.-J."/>
            <person name="Jeffries C.C."/>
            <person name="Brettin T."/>
            <person name="Detter J.C."/>
            <person name="Tapia R."/>
            <person name="Han C."/>
            <person name="Heimerl T."/>
            <person name="Weikl F."/>
            <person name="Brambilla E."/>
            <person name="Goker M."/>
            <person name="Bristow J."/>
            <person name="Eisen J.A."/>
            <person name="Markowitz V."/>
            <person name="Hugenholtz P."/>
            <person name="Kyrpides N.C."/>
            <person name="Klenk H.-P."/>
        </authorList>
    </citation>
    <scope>NUCLEOTIDE SEQUENCE [LARGE SCALE GENOMIC DNA]</scope>
    <source>
        <strain evidence="8">DSM 11486 / M11TL</strain>
    </source>
</reference>
<keyword evidence="2 5" id="KW-0689">Ribosomal protein</keyword>
<dbReference type="Pfam" id="PF00318">
    <property type="entry name" value="Ribosomal_S2"/>
    <property type="match status" value="2"/>
</dbReference>
<dbReference type="GO" id="GO:0006412">
    <property type="term" value="P:translation"/>
    <property type="evidence" value="ECO:0007669"/>
    <property type="project" value="UniProtKB-UniRule"/>
</dbReference>
<dbReference type="eggNOG" id="arCOG04245">
    <property type="taxonomic scope" value="Archaea"/>
</dbReference>
<dbReference type="EMBL" id="CP001939">
    <property type="protein sequence ID" value="ADG91649.1"/>
    <property type="molecule type" value="Genomic_DNA"/>
</dbReference>
<evidence type="ECO:0000313" key="7">
    <source>
        <dbReference type="EMBL" id="ADG91649.1"/>
    </source>
</evidence>
<evidence type="ECO:0000313" key="8">
    <source>
        <dbReference type="Proteomes" id="UP000002376"/>
    </source>
</evidence>
<dbReference type="GO" id="GO:0015935">
    <property type="term" value="C:small ribosomal subunit"/>
    <property type="evidence" value="ECO:0007669"/>
    <property type="project" value="InterPro"/>
</dbReference>
<keyword evidence="3 5" id="KW-0687">Ribonucleoprotein</keyword>
<protein>
    <recommendedName>
        <fullName evidence="4 5">Small ribosomal subunit protein uS2</fullName>
    </recommendedName>
</protein>
<dbReference type="SUPFAM" id="SSF52313">
    <property type="entry name" value="Ribosomal protein S2"/>
    <property type="match status" value="1"/>
</dbReference>
<dbReference type="HAMAP" id="MF_00291_A">
    <property type="entry name" value="Ribosomal_uS2_A"/>
    <property type="match status" value="1"/>
</dbReference>
<evidence type="ECO:0000256" key="1">
    <source>
        <dbReference type="ARBA" id="ARBA00006242"/>
    </source>
</evidence>
<dbReference type="Gene3D" id="3.40.50.10490">
    <property type="entry name" value="Glucose-6-phosphate isomerase like protein, domain 1"/>
    <property type="match status" value="1"/>
</dbReference>
<proteinExistence type="inferred from homology"/>
<dbReference type="PANTHER" id="PTHR11489">
    <property type="entry name" value="40S RIBOSOMAL PROTEIN SA"/>
    <property type="match status" value="1"/>
</dbReference>
<dbReference type="InterPro" id="IPR001865">
    <property type="entry name" value="Ribosomal_uS2"/>
</dbReference>
<dbReference type="GO" id="GO:0003735">
    <property type="term" value="F:structural constituent of ribosome"/>
    <property type="evidence" value="ECO:0007669"/>
    <property type="project" value="InterPro"/>
</dbReference>
<dbReference type="InterPro" id="IPR023454">
    <property type="entry name" value="Ribosomal_uS2_arc"/>
</dbReference>
<evidence type="ECO:0000256" key="4">
    <source>
        <dbReference type="ARBA" id="ARBA00035256"/>
    </source>
</evidence>
<sequence length="219" mass="24717">MFETEDIGLNEQPVTPRPGEKVIELLVPVDKYLSAGVHIGTHICTKFMEPFVYRVRSDGLYILDVRKIDDRLRIAGKFLARYEPAKIAVVSVRQYGKKPVSKMCQYIGCKTFTGRFLPGTFTNPSLKWYYEPDIVLLTDPRADAQALKEAAEIGLPIVSFADTDNKTDFIDLVIPGNNKGRKSLALLYWILTRQVLRERGAIPPNGDLPEQPTEFEAEV</sequence>
<dbReference type="InterPro" id="IPR005707">
    <property type="entry name" value="Ribosomal_uS2_euk/arc"/>
</dbReference>
<comment type="similarity">
    <text evidence="1 5 6">Belongs to the universal ribosomal protein uS2 family.</text>
</comment>
<dbReference type="InterPro" id="IPR018130">
    <property type="entry name" value="Ribosomal_uS2_CS"/>
</dbReference>
<dbReference type="PROSITE" id="PS00962">
    <property type="entry name" value="RIBOSOMAL_S2_1"/>
    <property type="match status" value="1"/>
</dbReference>
<dbReference type="HOGENOM" id="CLU_058171_3_0_2"/>
<name>D5U3E9_THEAM</name>
<dbReference type="FunFam" id="3.40.50.10490:FF:000030">
    <property type="entry name" value="30S ribosomal protein S2"/>
    <property type="match status" value="1"/>
</dbReference>
<reference evidence="7 8" key="1">
    <citation type="journal article" date="2010" name="Stand. Genomic Sci.">
        <title>Complete genome sequence of Thermosphaera aggregans type strain (M11TL).</title>
        <authorList>
            <person name="Spring S."/>
            <person name="Rachel R."/>
            <person name="Lapidus A."/>
            <person name="Davenport K."/>
            <person name="Tice H."/>
            <person name="Copeland A."/>
            <person name="Cheng J.F."/>
            <person name="Lucas S."/>
            <person name="Chen F."/>
            <person name="Nolan M."/>
            <person name="Bruce D."/>
            <person name="Goodwin L."/>
            <person name="Pitluck S."/>
            <person name="Ivanova N."/>
            <person name="Mavromatis K."/>
            <person name="Ovchinnikova G."/>
            <person name="Pati A."/>
            <person name="Chen A."/>
            <person name="Palaniappan K."/>
            <person name="Land M."/>
            <person name="Hauser L."/>
            <person name="Chang Y.J."/>
            <person name="Jeffries C.C."/>
            <person name="Brettin T."/>
            <person name="Detter J.C."/>
            <person name="Tapia R."/>
            <person name="Han C."/>
            <person name="Heimerl T."/>
            <person name="Weikl F."/>
            <person name="Brambilla E."/>
            <person name="Goker M."/>
            <person name="Bristow J."/>
            <person name="Eisen J.A."/>
            <person name="Markowitz V."/>
            <person name="Hugenholtz P."/>
            <person name="Kyrpides N.C."/>
            <person name="Klenk H.P."/>
        </authorList>
    </citation>
    <scope>NUCLEOTIDE SEQUENCE [LARGE SCALE GENOMIC DNA]</scope>
    <source>
        <strain evidence="8">DSM 11486 / M11TL</strain>
    </source>
</reference>
<evidence type="ECO:0000256" key="3">
    <source>
        <dbReference type="ARBA" id="ARBA00023274"/>
    </source>
</evidence>
<reference key="3">
    <citation type="submission" date="2010-02" db="EMBL/GenBank/DDBJ databases">
        <title>Complete genome sequence of Thermosphaera aggregans type strain (M11TL).</title>
        <authorList>
            <consortium name="US DOE Joint Genome Institute (JGI-PGF)"/>
            <person name="Spring S."/>
            <person name="Lapidus A."/>
            <person name="Munk C."/>
            <person name="Schroeder M."/>
            <person name="Glavina Del Rio T."/>
            <person name="Tice H."/>
            <person name="Copeland A."/>
            <person name="Cheng J.-F."/>
            <person name="Lucas S."/>
            <person name="Chen F."/>
            <person name="Nolan M."/>
            <person name="Bruce D."/>
            <person name="Goodwin L."/>
            <person name="Pitluck S."/>
            <person name="Ivanova N."/>
            <person name="Mavromatis K."/>
            <person name="Ovchinnikova G."/>
            <person name="Pati A."/>
            <person name="Chen A."/>
            <person name="Palaniappan K."/>
            <person name="Land M."/>
            <person name="Hauser L."/>
            <person name="Chang Y.-J."/>
            <person name="Jeffries C.C."/>
            <person name="Brettin T."/>
            <person name="Detter J.C."/>
            <person name="Tapia R."/>
            <person name="Han C."/>
            <person name="Chain P."/>
            <person name="Heimerl T."/>
            <person name="Weik F."/>
            <person name="Goker M."/>
            <person name="Rachel R."/>
            <person name="Bristow J."/>
            <person name="Eisen J.A."/>
            <person name="Markowitz V."/>
            <person name="Hugenholtz P."/>
            <person name="Kyrpides N.C."/>
            <person name="Klenk H.-P."/>
        </authorList>
    </citation>
    <scope>NUCLEOTIDE SEQUENCE</scope>
    <source>
        <strain>DSM 11486</strain>
    </source>
</reference>
<evidence type="ECO:0000256" key="2">
    <source>
        <dbReference type="ARBA" id="ARBA00022980"/>
    </source>
</evidence>
<keyword evidence="8" id="KW-1185">Reference proteome</keyword>
<organism evidence="7 8">
    <name type="scientific">Thermosphaera aggregans (strain DSM 11486 / M11TL)</name>
    <dbReference type="NCBI Taxonomy" id="633148"/>
    <lineage>
        <taxon>Archaea</taxon>
        <taxon>Thermoproteota</taxon>
        <taxon>Thermoprotei</taxon>
        <taxon>Desulfurococcales</taxon>
        <taxon>Desulfurococcaceae</taxon>
        <taxon>Thermosphaera</taxon>
    </lineage>
</organism>